<dbReference type="InterPro" id="IPR023346">
    <property type="entry name" value="Lysozyme-like_dom_sf"/>
</dbReference>
<dbReference type="RefSeq" id="WP_113883978.1">
    <property type="nucleotide sequence ID" value="NZ_QNSF01000009.1"/>
</dbReference>
<dbReference type="Gene3D" id="1.10.530.10">
    <property type="match status" value="1"/>
</dbReference>
<dbReference type="PANTHER" id="PTHR34135:SF3">
    <property type="entry name" value="PNEUMOCOCCAL VACCINE ANTIGEN A"/>
    <property type="match status" value="1"/>
</dbReference>
<feature type="region of interest" description="Disordered" evidence="1">
    <location>
        <begin position="86"/>
        <end position="108"/>
    </location>
</feature>
<name>A0A366JQQ6_CYTFI</name>
<sequence length="224" mass="25357">MKRKKSKKRTKRRSNVAFLLFFLVLIFVLFDQFKQLNIKETAVSLLPNTVSRDVQNYTPILQKELKEVNLEEYTLVLAAIMQQESKGKGGDPMQASESAGLPPNSIQDPEQSIKQGVKHFQKALNYGSQKNVDFPAVIQAYNMGIGYIDFVADQGGKHSEEIAKEFSLKQAEQNPEIYNCGGDKNNFRYPYCYGDFTYTTKVTKNIEILTASNTGKSGEFKSVW</sequence>
<feature type="domain" description="CwlT-like lysozyme" evidence="2">
    <location>
        <begin position="52"/>
        <end position="205"/>
    </location>
</feature>
<dbReference type="GO" id="GO:0016052">
    <property type="term" value="P:carbohydrate catabolic process"/>
    <property type="evidence" value="ECO:0007669"/>
    <property type="project" value="TreeGrafter"/>
</dbReference>
<dbReference type="Pfam" id="PF13702">
    <property type="entry name" value="Lysozyme_like"/>
    <property type="match status" value="1"/>
</dbReference>
<evidence type="ECO:0000259" key="2">
    <source>
        <dbReference type="Pfam" id="PF13702"/>
    </source>
</evidence>
<evidence type="ECO:0000313" key="4">
    <source>
        <dbReference type="Proteomes" id="UP000252731"/>
    </source>
</evidence>
<gene>
    <name evidence="3" type="ORF">DFO70_109134</name>
</gene>
<evidence type="ECO:0000256" key="1">
    <source>
        <dbReference type="SAM" id="MobiDB-lite"/>
    </source>
</evidence>
<proteinExistence type="predicted"/>
<dbReference type="EMBL" id="QNSF01000009">
    <property type="protein sequence ID" value="RBP90627.1"/>
    <property type="molecule type" value="Genomic_DNA"/>
</dbReference>
<protein>
    <submittedName>
        <fullName evidence="3">Lysozyme-like protein</fullName>
    </submittedName>
</protein>
<dbReference type="InterPro" id="IPR047194">
    <property type="entry name" value="CwlT-like_lysozyme"/>
</dbReference>
<organism evidence="3 4">
    <name type="scientific">Cytobacillus firmus</name>
    <name type="common">Bacillus firmus</name>
    <dbReference type="NCBI Taxonomy" id="1399"/>
    <lineage>
        <taxon>Bacteria</taxon>
        <taxon>Bacillati</taxon>
        <taxon>Bacillota</taxon>
        <taxon>Bacilli</taxon>
        <taxon>Bacillales</taxon>
        <taxon>Bacillaceae</taxon>
        <taxon>Cytobacillus</taxon>
    </lineage>
</organism>
<dbReference type="Proteomes" id="UP000252731">
    <property type="component" value="Unassembled WGS sequence"/>
</dbReference>
<accession>A0A366JQQ6</accession>
<dbReference type="PANTHER" id="PTHR34135">
    <property type="entry name" value="LYSOZYME"/>
    <property type="match status" value="1"/>
</dbReference>
<dbReference type="CDD" id="cd16891">
    <property type="entry name" value="CwlT-like"/>
    <property type="match status" value="1"/>
</dbReference>
<keyword evidence="4" id="KW-1185">Reference proteome</keyword>
<dbReference type="STRING" id="1399.VL14_05705"/>
<dbReference type="AlphaFoldDB" id="A0A366JQQ6"/>
<reference evidence="3 4" key="1">
    <citation type="submission" date="2018-06" db="EMBL/GenBank/DDBJ databases">
        <title>Freshwater and sediment microbial communities from various areas in North America, analyzing microbe dynamics in response to fracking.</title>
        <authorList>
            <person name="Lamendella R."/>
        </authorList>
    </citation>
    <scope>NUCLEOTIDE SEQUENCE [LARGE SCALE GENOMIC DNA]</scope>
    <source>
        <strain evidence="3 4">14_TX</strain>
    </source>
</reference>
<dbReference type="OrthoDB" id="9813368at2"/>
<dbReference type="SUPFAM" id="SSF53955">
    <property type="entry name" value="Lysozyme-like"/>
    <property type="match status" value="1"/>
</dbReference>
<evidence type="ECO:0000313" key="3">
    <source>
        <dbReference type="EMBL" id="RBP90627.1"/>
    </source>
</evidence>
<comment type="caution">
    <text evidence="3">The sequence shown here is derived from an EMBL/GenBank/DDBJ whole genome shotgun (WGS) entry which is preliminary data.</text>
</comment>